<proteinExistence type="predicted"/>
<dbReference type="AlphaFoldDB" id="A0A381PGJ4"/>
<keyword evidence="1" id="KW-0808">Transferase</keyword>
<dbReference type="SUPFAM" id="SSF53062">
    <property type="entry name" value="PTS system fructose IIA component-like"/>
    <property type="match status" value="1"/>
</dbReference>
<feature type="domain" description="PTS EIIA type-4" evidence="2">
    <location>
        <begin position="1"/>
        <end position="114"/>
    </location>
</feature>
<name>A0A381PGJ4_9ZZZZ</name>
<dbReference type="GO" id="GO:0016020">
    <property type="term" value="C:membrane"/>
    <property type="evidence" value="ECO:0007669"/>
    <property type="project" value="InterPro"/>
</dbReference>
<accession>A0A381PGJ4</accession>
<gene>
    <name evidence="3" type="ORF">METZ01_LOCUS18956</name>
</gene>
<sequence>MLSHGKLAEGLVDAVRRITDLDEDVLVAMSNEGQNPQGLAERVDVLVGSAPIVVFTDLGTGSCALTAQLTCRDQDRRAVVFGMNLPMLLEFVFHRELSLSELVPRLLTKGREGVKTADPLSRSPS</sequence>
<organism evidence="3">
    <name type="scientific">marine metagenome</name>
    <dbReference type="NCBI Taxonomy" id="408172"/>
    <lineage>
        <taxon>unclassified sequences</taxon>
        <taxon>metagenomes</taxon>
        <taxon>ecological metagenomes</taxon>
    </lineage>
</organism>
<reference evidence="3" key="1">
    <citation type="submission" date="2018-05" db="EMBL/GenBank/DDBJ databases">
        <authorList>
            <person name="Lanie J.A."/>
            <person name="Ng W.-L."/>
            <person name="Kazmierczak K.M."/>
            <person name="Andrzejewski T.M."/>
            <person name="Davidsen T.M."/>
            <person name="Wayne K.J."/>
            <person name="Tettelin H."/>
            <person name="Glass J.I."/>
            <person name="Rusch D."/>
            <person name="Podicherti R."/>
            <person name="Tsui H.-C.T."/>
            <person name="Winkler M.E."/>
        </authorList>
    </citation>
    <scope>NUCLEOTIDE SEQUENCE</scope>
</reference>
<dbReference type="PANTHER" id="PTHR33799:SF1">
    <property type="entry name" value="PTS SYSTEM MANNOSE-SPECIFIC EIIAB COMPONENT-RELATED"/>
    <property type="match status" value="1"/>
</dbReference>
<dbReference type="InterPro" id="IPR051471">
    <property type="entry name" value="Bacterial_PTS_sugar_comp"/>
</dbReference>
<dbReference type="PANTHER" id="PTHR33799">
    <property type="entry name" value="PTS PERMEASE-RELATED-RELATED"/>
    <property type="match status" value="1"/>
</dbReference>
<dbReference type="Pfam" id="PF03610">
    <property type="entry name" value="EIIA-man"/>
    <property type="match status" value="1"/>
</dbReference>
<protein>
    <recommendedName>
        <fullName evidence="2">PTS EIIA type-4 domain-containing protein</fullName>
    </recommendedName>
</protein>
<dbReference type="GO" id="GO:0009401">
    <property type="term" value="P:phosphoenolpyruvate-dependent sugar phosphotransferase system"/>
    <property type="evidence" value="ECO:0007669"/>
    <property type="project" value="InterPro"/>
</dbReference>
<dbReference type="InterPro" id="IPR004701">
    <property type="entry name" value="PTS_EIIA_man-typ"/>
</dbReference>
<dbReference type="Gene3D" id="3.40.50.510">
    <property type="entry name" value="Phosphotransferase system, mannose-type IIA component"/>
    <property type="match status" value="1"/>
</dbReference>
<evidence type="ECO:0000259" key="2">
    <source>
        <dbReference type="PROSITE" id="PS51096"/>
    </source>
</evidence>
<dbReference type="GO" id="GO:0016740">
    <property type="term" value="F:transferase activity"/>
    <property type="evidence" value="ECO:0007669"/>
    <property type="project" value="UniProtKB-KW"/>
</dbReference>
<dbReference type="EMBL" id="UINC01000975">
    <property type="protein sequence ID" value="SUZ66102.1"/>
    <property type="molecule type" value="Genomic_DNA"/>
</dbReference>
<dbReference type="PROSITE" id="PS51096">
    <property type="entry name" value="PTS_EIIA_TYPE_4"/>
    <property type="match status" value="1"/>
</dbReference>
<evidence type="ECO:0000313" key="3">
    <source>
        <dbReference type="EMBL" id="SUZ66102.1"/>
    </source>
</evidence>
<dbReference type="InterPro" id="IPR036662">
    <property type="entry name" value="PTS_EIIA_man-typ_sf"/>
</dbReference>
<evidence type="ECO:0000256" key="1">
    <source>
        <dbReference type="ARBA" id="ARBA00022679"/>
    </source>
</evidence>